<dbReference type="PIRSF" id="PIRSF000089">
    <property type="entry name" value="Electra_flavoP_a"/>
    <property type="match status" value="1"/>
</dbReference>
<dbReference type="PROSITE" id="PS00696">
    <property type="entry name" value="ETF_ALPHA"/>
    <property type="match status" value="1"/>
</dbReference>
<dbReference type="Pfam" id="PF00766">
    <property type="entry name" value="ETF_alpha"/>
    <property type="match status" value="1"/>
</dbReference>
<dbReference type="InterPro" id="IPR001308">
    <property type="entry name" value="ETF_a/FixB"/>
</dbReference>
<dbReference type="InterPro" id="IPR014730">
    <property type="entry name" value="ETF_a/b_N"/>
</dbReference>
<feature type="binding site" evidence="6">
    <location>
        <position position="205"/>
    </location>
    <ligand>
        <name>FAD</name>
        <dbReference type="ChEBI" id="CHEBI:57692"/>
    </ligand>
</feature>
<gene>
    <name evidence="8" type="ORF">GJV78_11700</name>
</gene>
<evidence type="ECO:0000256" key="5">
    <source>
        <dbReference type="ARBA" id="ARBA00022982"/>
    </source>
</evidence>
<dbReference type="EMBL" id="WMJZ01000014">
    <property type="protein sequence ID" value="MTH46905.1"/>
    <property type="molecule type" value="Genomic_DNA"/>
</dbReference>
<feature type="binding site" evidence="6">
    <location>
        <begin position="262"/>
        <end position="269"/>
    </location>
    <ligand>
        <name>FAD</name>
        <dbReference type="ChEBI" id="CHEBI:57692"/>
    </ligand>
</feature>
<evidence type="ECO:0000256" key="1">
    <source>
        <dbReference type="ARBA" id="ARBA00005817"/>
    </source>
</evidence>
<dbReference type="AlphaFoldDB" id="A0A6L6IL88"/>
<dbReference type="Proteomes" id="UP000477739">
    <property type="component" value="Unassembled WGS sequence"/>
</dbReference>
<sequence length="315" mass="33881">MSQVTNVWVFSDNVDRYGELMAGARQWGARVYAIVAGAEQADRVMPLGADGIVVLQERPALQCCENYAETIAALIKERSAGQPALLLLAATRRCKALGARLSVQLDAPLVNDATRVNVGADALHAAHRMYGGLAFGEEKLHGPYSIISLAPGVTQPVEATPAHACPVEQAAWVPPHHEIICQERREKSRSSVDLSKARRVIGVGRGLAAQEDLKMVHALAEALDAEVGCSRPIAEGENWMERERYIGVSGVLLKSELYLTLGISGQIQHMVGGNGAKVIVAINKDKNAPIFGYADFGLVGDMYKVVPALIDQLTR</sequence>
<dbReference type="NCBIfam" id="NF008884">
    <property type="entry name" value="PRK11916.1"/>
    <property type="match status" value="1"/>
</dbReference>
<evidence type="ECO:0000256" key="3">
    <source>
        <dbReference type="ARBA" id="ARBA00022630"/>
    </source>
</evidence>
<keyword evidence="2" id="KW-0813">Transport</keyword>
<evidence type="ECO:0000313" key="8">
    <source>
        <dbReference type="EMBL" id="MTH46905.1"/>
    </source>
</evidence>
<keyword evidence="9" id="KW-1185">Reference proteome</keyword>
<keyword evidence="3" id="KW-0285">Flavoprotein</keyword>
<dbReference type="RefSeq" id="WP_155108515.1">
    <property type="nucleotide sequence ID" value="NZ_WMJZ01000014.1"/>
</dbReference>
<evidence type="ECO:0000313" key="9">
    <source>
        <dbReference type="Proteomes" id="UP000477739"/>
    </source>
</evidence>
<dbReference type="Pfam" id="PF01012">
    <property type="entry name" value="ETF"/>
    <property type="match status" value="1"/>
</dbReference>
<dbReference type="InterPro" id="IPR018206">
    <property type="entry name" value="ETF_asu_C_CS"/>
</dbReference>
<dbReference type="GO" id="GO:0033539">
    <property type="term" value="P:fatty acid beta-oxidation using acyl-CoA dehydrogenase"/>
    <property type="evidence" value="ECO:0007669"/>
    <property type="project" value="TreeGrafter"/>
</dbReference>
<dbReference type="SMART" id="SM00893">
    <property type="entry name" value="ETF"/>
    <property type="match status" value="1"/>
</dbReference>
<dbReference type="Gene3D" id="3.40.50.1220">
    <property type="entry name" value="TPP-binding domain"/>
    <property type="match status" value="1"/>
</dbReference>
<feature type="domain" description="Electron transfer flavoprotein alpha/beta-subunit N-terminal" evidence="7">
    <location>
        <begin position="7"/>
        <end position="183"/>
    </location>
</feature>
<dbReference type="PANTHER" id="PTHR43153:SF1">
    <property type="entry name" value="ELECTRON TRANSFER FLAVOPROTEIN SUBUNIT ALPHA, MITOCHONDRIAL"/>
    <property type="match status" value="1"/>
</dbReference>
<evidence type="ECO:0000256" key="4">
    <source>
        <dbReference type="ARBA" id="ARBA00022827"/>
    </source>
</evidence>
<keyword evidence="5" id="KW-0249">Electron transport</keyword>
<dbReference type="SUPFAM" id="SSF52467">
    <property type="entry name" value="DHS-like NAD/FAD-binding domain"/>
    <property type="match status" value="1"/>
</dbReference>
<dbReference type="GO" id="GO:0050660">
    <property type="term" value="F:flavin adenine dinucleotide binding"/>
    <property type="evidence" value="ECO:0007669"/>
    <property type="project" value="InterPro"/>
</dbReference>
<comment type="cofactor">
    <cofactor evidence="6">
        <name>FAD</name>
        <dbReference type="ChEBI" id="CHEBI:57692"/>
    </cofactor>
    <text evidence="6">Binds 1 FAD per dimer.</text>
</comment>
<evidence type="ECO:0000259" key="7">
    <source>
        <dbReference type="SMART" id="SM00893"/>
    </source>
</evidence>
<protein>
    <submittedName>
        <fullName evidence="8">Electron transfer flavoprotein subunit alpha</fullName>
    </submittedName>
</protein>
<feature type="binding site" evidence="6">
    <location>
        <position position="283"/>
    </location>
    <ligand>
        <name>FAD</name>
        <dbReference type="ChEBI" id="CHEBI:57692"/>
    </ligand>
</feature>
<comment type="caution">
    <text evidence="8">The sequence shown here is derived from an EMBL/GenBank/DDBJ whole genome shotgun (WGS) entry which is preliminary data.</text>
</comment>
<dbReference type="GO" id="GO:0009055">
    <property type="term" value="F:electron transfer activity"/>
    <property type="evidence" value="ECO:0007669"/>
    <property type="project" value="InterPro"/>
</dbReference>
<proteinExistence type="inferred from homology"/>
<keyword evidence="4 6" id="KW-0274">FAD</keyword>
<dbReference type="Gene3D" id="3.40.50.620">
    <property type="entry name" value="HUPs"/>
    <property type="match status" value="1"/>
</dbReference>
<dbReference type="SUPFAM" id="SSF52402">
    <property type="entry name" value="Adenine nucleotide alpha hydrolases-like"/>
    <property type="match status" value="1"/>
</dbReference>
<evidence type="ECO:0000256" key="6">
    <source>
        <dbReference type="PIRSR" id="PIRSR000089-1"/>
    </source>
</evidence>
<dbReference type="FunFam" id="3.40.50.1220:FF:000004">
    <property type="entry name" value="Electron transfer flavoprotein"/>
    <property type="match status" value="1"/>
</dbReference>
<reference evidence="8 9" key="1">
    <citation type="submission" date="2019-11" db="EMBL/GenBank/DDBJ databases">
        <title>Escherichia alba sp. nov. isolated from the gut of plastic-eating superworms Zophobas atratus.</title>
        <authorList>
            <person name="Yang Y."/>
        </authorList>
    </citation>
    <scope>NUCLEOTIDE SEQUENCE [LARGE SCALE GENOMIC DNA]</scope>
    <source>
        <strain evidence="9">BIT-B35</strain>
    </source>
</reference>
<dbReference type="InterPro" id="IPR014729">
    <property type="entry name" value="Rossmann-like_a/b/a_fold"/>
</dbReference>
<dbReference type="OrthoDB" id="9770286at2"/>
<name>A0A6L6IL88_9ENTR</name>
<dbReference type="InterPro" id="IPR014731">
    <property type="entry name" value="ETF_asu_C"/>
</dbReference>
<dbReference type="InterPro" id="IPR029035">
    <property type="entry name" value="DHS-like_NAD/FAD-binding_dom"/>
</dbReference>
<organism evidence="8 9">
    <name type="scientific">Intestinirhabdus alba</name>
    <dbReference type="NCBI Taxonomy" id="2899544"/>
    <lineage>
        <taxon>Bacteria</taxon>
        <taxon>Pseudomonadati</taxon>
        <taxon>Pseudomonadota</taxon>
        <taxon>Gammaproteobacteria</taxon>
        <taxon>Enterobacterales</taxon>
        <taxon>Enterobacteriaceae</taxon>
        <taxon>Intestinirhabdus</taxon>
    </lineage>
</organism>
<feature type="binding site" evidence="6">
    <location>
        <begin position="230"/>
        <end position="231"/>
    </location>
    <ligand>
        <name>FAD</name>
        <dbReference type="ChEBI" id="CHEBI:57692"/>
    </ligand>
</feature>
<dbReference type="PANTHER" id="PTHR43153">
    <property type="entry name" value="ELECTRON TRANSFER FLAVOPROTEIN ALPHA"/>
    <property type="match status" value="1"/>
</dbReference>
<comment type="similarity">
    <text evidence="1">Belongs to the ETF alpha-subunit/FixB family.</text>
</comment>
<evidence type="ECO:0000256" key="2">
    <source>
        <dbReference type="ARBA" id="ARBA00022448"/>
    </source>
</evidence>
<accession>A0A6L6IL88</accession>